<dbReference type="Gene3D" id="3.30.360.10">
    <property type="entry name" value="Dihydrodipicolinate Reductase, domain 2"/>
    <property type="match status" value="1"/>
</dbReference>
<dbReference type="STRING" id="1121105.GCA_000421665_00383"/>
<dbReference type="InterPro" id="IPR036291">
    <property type="entry name" value="NAD(P)-bd_dom_sf"/>
</dbReference>
<name>A0A3D4S7G2_9ENTE</name>
<organism evidence="1 2">
    <name type="scientific">Bavariicoccus seileri</name>
    <dbReference type="NCBI Taxonomy" id="549685"/>
    <lineage>
        <taxon>Bacteria</taxon>
        <taxon>Bacillati</taxon>
        <taxon>Bacillota</taxon>
        <taxon>Bacilli</taxon>
        <taxon>Lactobacillales</taxon>
        <taxon>Enterococcaceae</taxon>
        <taxon>Bavariicoccus</taxon>
    </lineage>
</organism>
<protein>
    <recommendedName>
        <fullName evidence="3">Gfo/Idh/MocA family oxidoreductase</fullName>
    </recommendedName>
</protein>
<proteinExistence type="predicted"/>
<accession>A0A3D4S7G2</accession>
<comment type="caution">
    <text evidence="1">The sequence shown here is derived from an EMBL/GenBank/DDBJ whole genome shotgun (WGS) entry which is preliminary data.</text>
</comment>
<evidence type="ECO:0000313" key="1">
    <source>
        <dbReference type="EMBL" id="HCS93891.1"/>
    </source>
</evidence>
<gene>
    <name evidence="1" type="ORF">DIW15_04195</name>
</gene>
<dbReference type="Gene3D" id="3.40.50.720">
    <property type="entry name" value="NAD(P)-binding Rossmann-like Domain"/>
    <property type="match status" value="1"/>
</dbReference>
<sequence>MKKVALIGFNSTFKTLYLPAIQNVSEPVKWYVYDENPQALAEMMTNLNRAIPCHTIEDLLKFELDGAIVFKIPSGWRELKRAFVNQGTSIYSHPPIEQDLIRLNEELQTINKHNGFMMPGYVNRFSDIVNFMRKIPGKNHLTLTQLFIDSRRYVDQVVWSDLAQLLHTTIYLMGEYPIHGSFRMRKTDRYLDGIIVALKNDKMSAVISINEQAGTQYHSMQMESTSGTFTLDNWQQLFIRQGGDLVVETKDPWETMTHRYGIEQALKAYIERLGKPVSPINPAEMMLIYQICGRITSAISTEGFLNFDYSL</sequence>
<dbReference type="EMBL" id="DQHO01000027">
    <property type="protein sequence ID" value="HCS93891.1"/>
    <property type="molecule type" value="Genomic_DNA"/>
</dbReference>
<dbReference type="SUPFAM" id="SSF51735">
    <property type="entry name" value="NAD(P)-binding Rossmann-fold domains"/>
    <property type="match status" value="1"/>
</dbReference>
<dbReference type="SUPFAM" id="SSF55347">
    <property type="entry name" value="Glyceraldehyde-3-phosphate dehydrogenase-like, C-terminal domain"/>
    <property type="match status" value="1"/>
</dbReference>
<evidence type="ECO:0000313" key="2">
    <source>
        <dbReference type="Proteomes" id="UP000262195"/>
    </source>
</evidence>
<evidence type="ECO:0008006" key="3">
    <source>
        <dbReference type="Google" id="ProtNLM"/>
    </source>
</evidence>
<dbReference type="AlphaFoldDB" id="A0A3D4S7G2"/>
<reference evidence="1 2" key="1">
    <citation type="journal article" date="2018" name="Nat. Biotechnol.">
        <title>A standardized bacterial taxonomy based on genome phylogeny substantially revises the tree of life.</title>
        <authorList>
            <person name="Parks D.H."/>
            <person name="Chuvochina M."/>
            <person name="Waite D.W."/>
            <person name="Rinke C."/>
            <person name="Skarshewski A."/>
            <person name="Chaumeil P.A."/>
            <person name="Hugenholtz P."/>
        </authorList>
    </citation>
    <scope>NUCLEOTIDE SEQUENCE [LARGE SCALE GENOMIC DNA]</scope>
    <source>
        <strain evidence="1">UBA11306</strain>
    </source>
</reference>
<dbReference type="Proteomes" id="UP000262195">
    <property type="component" value="Unassembled WGS sequence"/>
</dbReference>